<dbReference type="Pfam" id="PF01494">
    <property type="entry name" value="FAD_binding_3"/>
    <property type="match status" value="1"/>
</dbReference>
<dbReference type="RefSeq" id="WP_208980031.1">
    <property type="nucleotide sequence ID" value="NZ_FRBW01000002.1"/>
</dbReference>
<feature type="domain" description="FAD-binding" evidence="6">
    <location>
        <begin position="16"/>
        <end position="361"/>
    </location>
</feature>
<dbReference type="GO" id="GO:0004497">
    <property type="term" value="F:monooxygenase activity"/>
    <property type="evidence" value="ECO:0007669"/>
    <property type="project" value="UniProtKB-KW"/>
</dbReference>
<dbReference type="EMBL" id="FRBW01000002">
    <property type="protein sequence ID" value="SHM11263.1"/>
    <property type="molecule type" value="Genomic_DNA"/>
</dbReference>
<evidence type="ECO:0000259" key="6">
    <source>
        <dbReference type="Pfam" id="PF01494"/>
    </source>
</evidence>
<dbReference type="Proteomes" id="UP000186002">
    <property type="component" value="Unassembled WGS sequence"/>
</dbReference>
<dbReference type="STRING" id="735517.SAMN05444272_1806"/>
<dbReference type="InterPro" id="IPR036188">
    <property type="entry name" value="FAD/NAD-bd_sf"/>
</dbReference>
<evidence type="ECO:0000313" key="7">
    <source>
        <dbReference type="EMBL" id="SHM11263.1"/>
    </source>
</evidence>
<dbReference type="PANTHER" id="PTHR13789:SF318">
    <property type="entry name" value="GERANYLGERANYL DIPHOSPHATE REDUCTASE"/>
    <property type="match status" value="1"/>
</dbReference>
<keyword evidence="3" id="KW-0274">FAD</keyword>
<keyword evidence="4" id="KW-0560">Oxidoreductase</keyword>
<dbReference type="GO" id="GO:0071949">
    <property type="term" value="F:FAD binding"/>
    <property type="evidence" value="ECO:0007669"/>
    <property type="project" value="InterPro"/>
</dbReference>
<keyword evidence="8" id="KW-1185">Reference proteome</keyword>
<keyword evidence="2" id="KW-0285">Flavoprotein</keyword>
<evidence type="ECO:0000256" key="3">
    <source>
        <dbReference type="ARBA" id="ARBA00022827"/>
    </source>
</evidence>
<reference evidence="7 8" key="1">
    <citation type="submission" date="2016-11" db="EMBL/GenBank/DDBJ databases">
        <authorList>
            <person name="Jaros S."/>
            <person name="Januszkiewicz K."/>
            <person name="Wedrychowicz H."/>
        </authorList>
    </citation>
    <scope>NUCLEOTIDE SEQUENCE [LARGE SCALE GENOMIC DNA]</scope>
    <source>
        <strain evidence="7 8">DSM 22153</strain>
    </source>
</reference>
<accession>A0A1M7G4Q8</accession>
<organism evidence="7 8">
    <name type="scientific">Roseibium suaedae</name>
    <dbReference type="NCBI Taxonomy" id="735517"/>
    <lineage>
        <taxon>Bacteria</taxon>
        <taxon>Pseudomonadati</taxon>
        <taxon>Pseudomonadota</taxon>
        <taxon>Alphaproteobacteria</taxon>
        <taxon>Hyphomicrobiales</taxon>
        <taxon>Stappiaceae</taxon>
        <taxon>Roseibium</taxon>
    </lineage>
</organism>
<dbReference type="SUPFAM" id="SSF54373">
    <property type="entry name" value="FAD-linked reductases, C-terminal domain"/>
    <property type="match status" value="1"/>
</dbReference>
<keyword evidence="5" id="KW-0503">Monooxygenase</keyword>
<sequence length="406" mass="43467">MGPSKTMTEPARSTGPVLVAGAGIGGLTAALALARVGHKVIVAERSPELAEVGAGLQLSPNACHVLEQIGALDAIHGAGFEPEAVRIRSARSGEDITRLPLGSSLRKRFGAPYLVVHRADLQRALFDTANKHPEIEFRFGHKVAGLEDEPDAPVRVRFETTSGSTNIDAFAVIGADGVWSALRGMIPGHSEARFSGRTAYRATVSSSRVPDDLLTDTGLWLGNDAHLVHYPVHGSKDFNIVALIEEDWTEKTWSGSVDRASFLQHFGRWAPEVKALLSVPDTWLKWALCGVDGSGPWTHGRLALLGDAAHGMLPFAAQGAGMAIEDAAVLASCLKPGTDSPVAALKTYEAKRKDRVVKVQQTAVSNGKIYHLSGPMAFARDTVMRLAPPARLSSRMDWIYGWKPPA</sequence>
<evidence type="ECO:0000313" key="8">
    <source>
        <dbReference type="Proteomes" id="UP000186002"/>
    </source>
</evidence>
<dbReference type="SUPFAM" id="SSF51905">
    <property type="entry name" value="FAD/NAD(P)-binding domain"/>
    <property type="match status" value="1"/>
</dbReference>
<comment type="cofactor">
    <cofactor evidence="1">
        <name>FAD</name>
        <dbReference type="ChEBI" id="CHEBI:57692"/>
    </cofactor>
</comment>
<dbReference type="AlphaFoldDB" id="A0A1M7G4Q8"/>
<gene>
    <name evidence="7" type="ORF">SAMN05444272_1806</name>
</gene>
<evidence type="ECO:0000256" key="1">
    <source>
        <dbReference type="ARBA" id="ARBA00001974"/>
    </source>
</evidence>
<name>A0A1M7G4Q8_9HYPH</name>
<evidence type="ECO:0000256" key="4">
    <source>
        <dbReference type="ARBA" id="ARBA00023002"/>
    </source>
</evidence>
<dbReference type="PRINTS" id="PR00420">
    <property type="entry name" value="RNGMNOXGNASE"/>
</dbReference>
<evidence type="ECO:0000256" key="2">
    <source>
        <dbReference type="ARBA" id="ARBA00022630"/>
    </source>
</evidence>
<dbReference type="Gene3D" id="3.50.50.60">
    <property type="entry name" value="FAD/NAD(P)-binding domain"/>
    <property type="match status" value="1"/>
</dbReference>
<protein>
    <submittedName>
        <fullName evidence="7">Salicylate hydroxylase</fullName>
    </submittedName>
</protein>
<proteinExistence type="predicted"/>
<dbReference type="PANTHER" id="PTHR13789">
    <property type="entry name" value="MONOOXYGENASE"/>
    <property type="match status" value="1"/>
</dbReference>
<dbReference type="InterPro" id="IPR050493">
    <property type="entry name" value="FAD-dep_Monooxygenase_BioMet"/>
</dbReference>
<evidence type="ECO:0000256" key="5">
    <source>
        <dbReference type="ARBA" id="ARBA00023033"/>
    </source>
</evidence>
<dbReference type="InterPro" id="IPR002938">
    <property type="entry name" value="FAD-bd"/>
</dbReference>